<evidence type="ECO:0000256" key="2">
    <source>
        <dbReference type="PROSITE-ProRule" id="PRU00317"/>
    </source>
</evidence>
<accession>A0A1E4U240</accession>
<dbReference type="Proteomes" id="UP000094236">
    <property type="component" value="Unassembled WGS sequence"/>
</dbReference>
<dbReference type="GO" id="GO:0003729">
    <property type="term" value="F:mRNA binding"/>
    <property type="evidence" value="ECO:0007669"/>
    <property type="project" value="TreeGrafter"/>
</dbReference>
<dbReference type="InterPro" id="IPR011989">
    <property type="entry name" value="ARM-like"/>
</dbReference>
<dbReference type="GO" id="GO:0005737">
    <property type="term" value="C:cytoplasm"/>
    <property type="evidence" value="ECO:0007669"/>
    <property type="project" value="TreeGrafter"/>
</dbReference>
<feature type="repeat" description="Pumilio" evidence="2">
    <location>
        <begin position="293"/>
        <end position="328"/>
    </location>
</feature>
<dbReference type="GO" id="GO:0010608">
    <property type="term" value="P:post-transcriptional regulation of gene expression"/>
    <property type="evidence" value="ECO:0007669"/>
    <property type="project" value="TreeGrafter"/>
</dbReference>
<evidence type="ECO:0000313" key="6">
    <source>
        <dbReference type="Proteomes" id="UP000094236"/>
    </source>
</evidence>
<keyword evidence="1" id="KW-0677">Repeat</keyword>
<reference evidence="6" key="1">
    <citation type="submission" date="2016-05" db="EMBL/GenBank/DDBJ databases">
        <title>Comparative genomics of biotechnologically important yeasts.</title>
        <authorList>
            <consortium name="DOE Joint Genome Institute"/>
            <person name="Riley R."/>
            <person name="Haridas S."/>
            <person name="Wolfe K.H."/>
            <person name="Lopes M.R."/>
            <person name="Hittinger C.T."/>
            <person name="Goker M."/>
            <person name="Salamov A."/>
            <person name="Wisecaver J."/>
            <person name="Long T.M."/>
            <person name="Aerts A.L."/>
            <person name="Barry K."/>
            <person name="Choi C."/>
            <person name="Clum A."/>
            <person name="Coughlan A.Y."/>
            <person name="Deshpande S."/>
            <person name="Douglass A.P."/>
            <person name="Hanson S.J."/>
            <person name="Klenk H.-P."/>
            <person name="Labutti K."/>
            <person name="Lapidus A."/>
            <person name="Lindquist E."/>
            <person name="Lipzen A."/>
            <person name="Meier-Kolthoff J.P."/>
            <person name="Ohm R.A."/>
            <person name="Otillar R.P."/>
            <person name="Pangilinan J."/>
            <person name="Peng Y."/>
            <person name="Rokas A."/>
            <person name="Rosa C.A."/>
            <person name="Scheuner C."/>
            <person name="Sibirny A.A."/>
            <person name="Slot J.C."/>
            <person name="Stielow J.B."/>
            <person name="Sun H."/>
            <person name="Kurtzman C.P."/>
            <person name="Blackwell M."/>
            <person name="Grigoriev I.V."/>
            <person name="Jeffries T.W."/>
        </authorList>
    </citation>
    <scope>NUCLEOTIDE SEQUENCE [LARGE SCALE GENOMIC DNA]</scope>
    <source>
        <strain evidence="6">NRRL Y-2460</strain>
    </source>
</reference>
<keyword evidence="6" id="KW-1185">Reference proteome</keyword>
<gene>
    <name evidence="5" type="ORF">PACTADRAFT_36675</name>
</gene>
<dbReference type="FunFam" id="1.25.10.10:FF:000237">
    <property type="entry name" value="Pumilio homolog 9"/>
    <property type="match status" value="1"/>
</dbReference>
<feature type="repeat" description="Pumilio" evidence="2">
    <location>
        <begin position="29"/>
        <end position="64"/>
    </location>
</feature>
<evidence type="ECO:0000256" key="3">
    <source>
        <dbReference type="SAM" id="MobiDB-lite"/>
    </source>
</evidence>
<evidence type="ECO:0000256" key="1">
    <source>
        <dbReference type="ARBA" id="ARBA00022737"/>
    </source>
</evidence>
<dbReference type="InterPro" id="IPR016024">
    <property type="entry name" value="ARM-type_fold"/>
</dbReference>
<name>A0A1E4U240_PACTA</name>
<protein>
    <recommendedName>
        <fullName evidence="4">PUM-HD domain-containing protein</fullName>
    </recommendedName>
</protein>
<proteinExistence type="predicted"/>
<sequence length="373" mass="42447">MNVHRNKSLNNSRRKGEDPSKYIGAKLDDFKGDIYSLCKDQHGCRFLQKQLDLDDELKTTLIFNETYLNVVELMVDPFGNYLIQKLLEKANEEQRIVLVKIASSHFYEIALDSHGTRALQKLVECVATEEEAKIIVESLSPNIVSLSRDLNGNHVVQKCLSKLSASDNQFIFDIICENCNLIATHRHGCCVLQRCLDFGTLEQCKALCSKINENVLTLAVDPFGNYVVQYILNREELIESDNKELDELISKILNVINENIIELSLHKFGSNVIEKVLRLSNFSEKLIDNLISTHQDDIVKLLNDSYGNYVLQTSLDVAQFDQFNRLKNILVPLMVDVKNTPHGRRISTRLGINNNTSNNNSNNFPRNAYSIVN</sequence>
<dbReference type="InterPro" id="IPR001313">
    <property type="entry name" value="Pumilio_RNA-bd_rpt"/>
</dbReference>
<dbReference type="InterPro" id="IPR033133">
    <property type="entry name" value="PUM-HD"/>
</dbReference>
<feature type="repeat" description="Pumilio" evidence="2">
    <location>
        <begin position="210"/>
        <end position="250"/>
    </location>
</feature>
<dbReference type="SUPFAM" id="SSF48371">
    <property type="entry name" value="ARM repeat"/>
    <property type="match status" value="1"/>
</dbReference>
<dbReference type="CDD" id="cd07920">
    <property type="entry name" value="Pumilio"/>
    <property type="match status" value="1"/>
</dbReference>
<feature type="repeat" description="Pumilio" evidence="2">
    <location>
        <begin position="254"/>
        <end position="292"/>
    </location>
</feature>
<dbReference type="Gene3D" id="1.25.10.10">
    <property type="entry name" value="Leucine-rich Repeat Variant"/>
    <property type="match status" value="1"/>
</dbReference>
<dbReference type="PROSITE" id="PS50303">
    <property type="entry name" value="PUM_HD"/>
    <property type="match status" value="1"/>
</dbReference>
<dbReference type="GO" id="GO:0010629">
    <property type="term" value="P:negative regulation of gene expression"/>
    <property type="evidence" value="ECO:0007669"/>
    <property type="project" value="UniProtKB-ARBA"/>
</dbReference>
<dbReference type="PROSITE" id="PS50302">
    <property type="entry name" value="PUM"/>
    <property type="match status" value="7"/>
</dbReference>
<evidence type="ECO:0000313" key="5">
    <source>
        <dbReference type="EMBL" id="ODV98057.1"/>
    </source>
</evidence>
<dbReference type="PANTHER" id="PTHR12537">
    <property type="entry name" value="RNA BINDING PROTEIN PUMILIO-RELATED"/>
    <property type="match status" value="1"/>
</dbReference>
<dbReference type="EMBL" id="KV454011">
    <property type="protein sequence ID" value="ODV98057.1"/>
    <property type="molecule type" value="Genomic_DNA"/>
</dbReference>
<dbReference type="InterPro" id="IPR033712">
    <property type="entry name" value="Pumilio_RNA-bd"/>
</dbReference>
<organism evidence="5 6">
    <name type="scientific">Pachysolen tannophilus NRRL Y-2460</name>
    <dbReference type="NCBI Taxonomy" id="669874"/>
    <lineage>
        <taxon>Eukaryota</taxon>
        <taxon>Fungi</taxon>
        <taxon>Dikarya</taxon>
        <taxon>Ascomycota</taxon>
        <taxon>Saccharomycotina</taxon>
        <taxon>Pichiomycetes</taxon>
        <taxon>Pachysolenaceae</taxon>
        <taxon>Pachysolen</taxon>
    </lineage>
</organism>
<feature type="repeat" description="Pumilio" evidence="2">
    <location>
        <begin position="101"/>
        <end position="137"/>
    </location>
</feature>
<evidence type="ECO:0000259" key="4">
    <source>
        <dbReference type="PROSITE" id="PS50303"/>
    </source>
</evidence>
<dbReference type="Pfam" id="PF00806">
    <property type="entry name" value="PUF"/>
    <property type="match status" value="8"/>
</dbReference>
<feature type="domain" description="PUM-HD" evidence="4">
    <location>
        <begin position="4"/>
        <end position="354"/>
    </location>
</feature>
<dbReference type="STRING" id="669874.A0A1E4U240"/>
<dbReference type="PANTHER" id="PTHR12537:SF13">
    <property type="entry name" value="PUMILIO HOMOLOGY DOMAIN FAMILY MEMBER 4"/>
    <property type="match status" value="1"/>
</dbReference>
<dbReference type="AlphaFoldDB" id="A0A1E4U240"/>
<feature type="repeat" description="Pumilio" evidence="2">
    <location>
        <begin position="65"/>
        <end position="100"/>
    </location>
</feature>
<feature type="region of interest" description="Disordered" evidence="3">
    <location>
        <begin position="1"/>
        <end position="20"/>
    </location>
</feature>
<dbReference type="SMART" id="SM00025">
    <property type="entry name" value="Pumilio"/>
    <property type="match status" value="8"/>
</dbReference>
<feature type="repeat" description="Pumilio" evidence="2">
    <location>
        <begin position="138"/>
        <end position="173"/>
    </location>
</feature>
<dbReference type="OrthoDB" id="668540at2759"/>